<protein>
    <submittedName>
        <fullName evidence="1">Os12g0215700 protein</fullName>
    </submittedName>
</protein>
<dbReference type="Proteomes" id="UP000059680">
    <property type="component" value="Chromosome 12"/>
</dbReference>
<dbReference type="EMBL" id="AP014968">
    <property type="protein sequence ID" value="BAT16341.1"/>
    <property type="molecule type" value="Genomic_DNA"/>
</dbReference>
<evidence type="ECO:0000313" key="1">
    <source>
        <dbReference type="EMBL" id="BAT16341.1"/>
    </source>
</evidence>
<gene>
    <name evidence="1" type="ordered locus">Os12g0215700</name>
    <name evidence="1" type="ORF">OSNPB_120215700</name>
</gene>
<reference evidence="1 2" key="2">
    <citation type="journal article" date="2013" name="Plant Cell Physiol.">
        <title>Rice Annotation Project Database (RAP-DB): an integrative and interactive database for rice genomics.</title>
        <authorList>
            <person name="Sakai H."/>
            <person name="Lee S.S."/>
            <person name="Tanaka T."/>
            <person name="Numa H."/>
            <person name="Kim J."/>
            <person name="Kawahara Y."/>
            <person name="Wakimoto H."/>
            <person name="Yang C.C."/>
            <person name="Iwamoto M."/>
            <person name="Abe T."/>
            <person name="Yamada Y."/>
            <person name="Muto A."/>
            <person name="Inokuchi H."/>
            <person name="Ikemura T."/>
            <person name="Matsumoto T."/>
            <person name="Sasaki T."/>
            <person name="Itoh T."/>
        </authorList>
    </citation>
    <scope>NUCLEOTIDE SEQUENCE [LARGE SCALE GENOMIC DNA]</scope>
    <source>
        <strain evidence="2">cv. Nipponbare</strain>
    </source>
</reference>
<name>A0A0P0Y824_ORYSJ</name>
<keyword evidence="2" id="KW-1185">Reference proteome</keyword>
<reference evidence="1 2" key="3">
    <citation type="journal article" date="2013" name="Rice">
        <title>Improvement of the Oryza sativa Nipponbare reference genome using next generation sequence and optical map data.</title>
        <authorList>
            <person name="Kawahara Y."/>
            <person name="de la Bastide M."/>
            <person name="Hamilton J.P."/>
            <person name="Kanamori H."/>
            <person name="McCombie W.R."/>
            <person name="Ouyang S."/>
            <person name="Schwartz D.C."/>
            <person name="Tanaka T."/>
            <person name="Wu J."/>
            <person name="Zhou S."/>
            <person name="Childs K.L."/>
            <person name="Davidson R.M."/>
            <person name="Lin H."/>
            <person name="Quesada-Ocampo L."/>
            <person name="Vaillancourt B."/>
            <person name="Sakai H."/>
            <person name="Lee S.S."/>
            <person name="Kim J."/>
            <person name="Numa H."/>
            <person name="Itoh T."/>
            <person name="Buell C.R."/>
            <person name="Matsumoto T."/>
        </authorList>
    </citation>
    <scope>NUCLEOTIDE SEQUENCE [LARGE SCALE GENOMIC DNA]</scope>
    <source>
        <strain evidence="2">cv. Nipponbare</strain>
    </source>
</reference>
<reference evidence="2" key="1">
    <citation type="journal article" date="2005" name="Nature">
        <title>The map-based sequence of the rice genome.</title>
        <authorList>
            <consortium name="International rice genome sequencing project (IRGSP)"/>
            <person name="Matsumoto T."/>
            <person name="Wu J."/>
            <person name="Kanamori H."/>
            <person name="Katayose Y."/>
            <person name="Fujisawa M."/>
            <person name="Namiki N."/>
            <person name="Mizuno H."/>
            <person name="Yamamoto K."/>
            <person name="Antonio B.A."/>
            <person name="Baba T."/>
            <person name="Sakata K."/>
            <person name="Nagamura Y."/>
            <person name="Aoki H."/>
            <person name="Arikawa K."/>
            <person name="Arita K."/>
            <person name="Bito T."/>
            <person name="Chiden Y."/>
            <person name="Fujitsuka N."/>
            <person name="Fukunaka R."/>
            <person name="Hamada M."/>
            <person name="Harada C."/>
            <person name="Hayashi A."/>
            <person name="Hijishita S."/>
            <person name="Honda M."/>
            <person name="Hosokawa S."/>
            <person name="Ichikawa Y."/>
            <person name="Idonuma A."/>
            <person name="Iijima M."/>
            <person name="Ikeda M."/>
            <person name="Ikeno M."/>
            <person name="Ito K."/>
            <person name="Ito S."/>
            <person name="Ito T."/>
            <person name="Ito Y."/>
            <person name="Ito Y."/>
            <person name="Iwabuchi A."/>
            <person name="Kamiya K."/>
            <person name="Karasawa W."/>
            <person name="Kurita K."/>
            <person name="Katagiri S."/>
            <person name="Kikuta A."/>
            <person name="Kobayashi H."/>
            <person name="Kobayashi N."/>
            <person name="Machita K."/>
            <person name="Maehara T."/>
            <person name="Masukawa M."/>
            <person name="Mizubayashi T."/>
            <person name="Mukai Y."/>
            <person name="Nagasaki H."/>
            <person name="Nagata Y."/>
            <person name="Naito S."/>
            <person name="Nakashima M."/>
            <person name="Nakama Y."/>
            <person name="Nakamichi Y."/>
            <person name="Nakamura M."/>
            <person name="Meguro A."/>
            <person name="Negishi M."/>
            <person name="Ohta I."/>
            <person name="Ohta T."/>
            <person name="Okamoto M."/>
            <person name="Ono N."/>
            <person name="Saji S."/>
            <person name="Sakaguchi M."/>
            <person name="Sakai K."/>
            <person name="Shibata M."/>
            <person name="Shimokawa T."/>
            <person name="Song J."/>
            <person name="Takazaki Y."/>
            <person name="Terasawa K."/>
            <person name="Tsugane M."/>
            <person name="Tsuji K."/>
            <person name="Ueda S."/>
            <person name="Waki K."/>
            <person name="Yamagata H."/>
            <person name="Yamamoto M."/>
            <person name="Yamamoto S."/>
            <person name="Yamane H."/>
            <person name="Yoshiki S."/>
            <person name="Yoshihara R."/>
            <person name="Yukawa K."/>
            <person name="Zhong H."/>
            <person name="Yano M."/>
            <person name="Yuan Q."/>
            <person name="Ouyang S."/>
            <person name="Liu J."/>
            <person name="Jones K.M."/>
            <person name="Gansberger K."/>
            <person name="Moffat K."/>
            <person name="Hill J."/>
            <person name="Bera J."/>
            <person name="Fadrosh D."/>
            <person name="Jin S."/>
            <person name="Johri S."/>
            <person name="Kim M."/>
            <person name="Overton L."/>
            <person name="Reardon M."/>
            <person name="Tsitrin T."/>
            <person name="Vuong H."/>
            <person name="Weaver B."/>
            <person name="Ciecko A."/>
            <person name="Tallon L."/>
            <person name="Jackson J."/>
            <person name="Pai G."/>
            <person name="Aken S.V."/>
            <person name="Utterback T."/>
            <person name="Reidmuller S."/>
            <person name="Feldblyum T."/>
            <person name="Hsiao J."/>
            <person name="Zismann V."/>
            <person name="Iobst S."/>
            <person name="de Vazeille A.R."/>
            <person name="Buell C.R."/>
            <person name="Ying K."/>
            <person name="Li Y."/>
            <person name="Lu T."/>
            <person name="Huang Y."/>
            <person name="Zhao Q."/>
            <person name="Feng Q."/>
            <person name="Zhang L."/>
            <person name="Zhu J."/>
            <person name="Weng Q."/>
            <person name="Mu J."/>
            <person name="Lu Y."/>
            <person name="Fan D."/>
            <person name="Liu Y."/>
            <person name="Guan J."/>
            <person name="Zhang Y."/>
            <person name="Yu S."/>
            <person name="Liu X."/>
            <person name="Zhang Y."/>
            <person name="Hong G."/>
            <person name="Han B."/>
            <person name="Choisne N."/>
            <person name="Demange N."/>
            <person name="Orjeda G."/>
            <person name="Samain S."/>
            <person name="Cattolico L."/>
            <person name="Pelletier E."/>
            <person name="Couloux A."/>
            <person name="Segurens B."/>
            <person name="Wincker P."/>
            <person name="D'Hont A."/>
            <person name="Scarpelli C."/>
            <person name="Weissenbach J."/>
            <person name="Salanoubat M."/>
            <person name="Quetier F."/>
            <person name="Yu Y."/>
            <person name="Kim H.R."/>
            <person name="Rambo T."/>
            <person name="Currie J."/>
            <person name="Collura K."/>
            <person name="Luo M."/>
            <person name="Yang T."/>
            <person name="Ammiraju J.S.S."/>
            <person name="Engler F."/>
            <person name="Soderlund C."/>
            <person name="Wing R.A."/>
            <person name="Palmer L.E."/>
            <person name="de la Bastide M."/>
            <person name="Spiegel L."/>
            <person name="Nascimento L."/>
            <person name="Zutavern T."/>
            <person name="O'Shaughnessy A."/>
            <person name="Dike S."/>
            <person name="Dedhia N."/>
            <person name="Preston R."/>
            <person name="Balija V."/>
            <person name="McCombie W.R."/>
            <person name="Chow T."/>
            <person name="Chen H."/>
            <person name="Chung M."/>
            <person name="Chen C."/>
            <person name="Shaw J."/>
            <person name="Wu H."/>
            <person name="Hsiao K."/>
            <person name="Chao Y."/>
            <person name="Chu M."/>
            <person name="Cheng C."/>
            <person name="Hour A."/>
            <person name="Lee P."/>
            <person name="Lin S."/>
            <person name="Lin Y."/>
            <person name="Liou J."/>
            <person name="Liu S."/>
            <person name="Hsing Y."/>
            <person name="Raghuvanshi S."/>
            <person name="Mohanty A."/>
            <person name="Bharti A.K."/>
            <person name="Gaur A."/>
            <person name="Gupta V."/>
            <person name="Kumar D."/>
            <person name="Ravi V."/>
            <person name="Vij S."/>
            <person name="Kapur A."/>
            <person name="Khurana P."/>
            <person name="Khurana P."/>
            <person name="Khurana J.P."/>
            <person name="Tyagi A.K."/>
            <person name="Gaikwad K."/>
            <person name="Singh A."/>
            <person name="Dalal V."/>
            <person name="Srivastava S."/>
            <person name="Dixit A."/>
            <person name="Pal A.K."/>
            <person name="Ghazi I.A."/>
            <person name="Yadav M."/>
            <person name="Pandit A."/>
            <person name="Bhargava A."/>
            <person name="Sureshbabu K."/>
            <person name="Batra K."/>
            <person name="Sharma T.R."/>
            <person name="Mohapatra T."/>
            <person name="Singh N.K."/>
            <person name="Messing J."/>
            <person name="Nelson A.B."/>
            <person name="Fuks G."/>
            <person name="Kavchok S."/>
            <person name="Keizer G."/>
            <person name="Linton E."/>
            <person name="Llaca V."/>
            <person name="Song R."/>
            <person name="Tanyolac B."/>
            <person name="Young S."/>
            <person name="Ho-Il K."/>
            <person name="Hahn J.H."/>
            <person name="Sangsakoo G."/>
            <person name="Vanavichit A."/>
            <person name="de Mattos Luiz.A.T."/>
            <person name="Zimmer P.D."/>
            <person name="Malone G."/>
            <person name="Dellagostin O."/>
            <person name="de Oliveira A.C."/>
            <person name="Bevan M."/>
            <person name="Bancroft I."/>
            <person name="Minx P."/>
            <person name="Cordum H."/>
            <person name="Wilson R."/>
            <person name="Cheng Z."/>
            <person name="Jin W."/>
            <person name="Jiang J."/>
            <person name="Leong S.A."/>
            <person name="Iwama H."/>
            <person name="Gojobori T."/>
            <person name="Itoh T."/>
            <person name="Niimura Y."/>
            <person name="Fujii Y."/>
            <person name="Habara T."/>
            <person name="Sakai H."/>
            <person name="Sato Y."/>
            <person name="Wilson G."/>
            <person name="Kumar K."/>
            <person name="McCouch S."/>
            <person name="Juretic N."/>
            <person name="Hoen D."/>
            <person name="Wright S."/>
            <person name="Bruskiewich R."/>
            <person name="Bureau T."/>
            <person name="Miyao A."/>
            <person name="Hirochika H."/>
            <person name="Nishikawa T."/>
            <person name="Kadowaki K."/>
            <person name="Sugiura M."/>
            <person name="Burr B."/>
            <person name="Sasaki T."/>
        </authorList>
    </citation>
    <scope>NUCLEOTIDE SEQUENCE [LARGE SCALE GENOMIC DNA]</scope>
    <source>
        <strain evidence="2">cv. Nipponbare</strain>
    </source>
</reference>
<proteinExistence type="predicted"/>
<organism evidence="1 2">
    <name type="scientific">Oryza sativa subsp. japonica</name>
    <name type="common">Rice</name>
    <dbReference type="NCBI Taxonomy" id="39947"/>
    <lineage>
        <taxon>Eukaryota</taxon>
        <taxon>Viridiplantae</taxon>
        <taxon>Streptophyta</taxon>
        <taxon>Embryophyta</taxon>
        <taxon>Tracheophyta</taxon>
        <taxon>Spermatophyta</taxon>
        <taxon>Magnoliopsida</taxon>
        <taxon>Liliopsida</taxon>
        <taxon>Poales</taxon>
        <taxon>Poaceae</taxon>
        <taxon>BOP clade</taxon>
        <taxon>Oryzoideae</taxon>
        <taxon>Oryzeae</taxon>
        <taxon>Oryzinae</taxon>
        <taxon>Oryza</taxon>
        <taxon>Oryza sativa</taxon>
    </lineage>
</organism>
<accession>A0A0P0Y824</accession>
<dbReference type="PaxDb" id="39947-A0A0P0Y824"/>
<dbReference type="InParanoid" id="A0A0P0Y824"/>
<evidence type="ECO:0000313" key="2">
    <source>
        <dbReference type="Proteomes" id="UP000059680"/>
    </source>
</evidence>
<dbReference type="AlphaFoldDB" id="A0A0P0Y824"/>
<sequence>MRCHGSPPMCLMGSVLANRSPDDADDEHLRFGSAERSARRKCRPMNTMMYLLPDKHRMRGALEESVLAHFAARDRVNALLCLGSQNRRDRRPLTAPIDDLAHKL</sequence>